<evidence type="ECO:0000259" key="4">
    <source>
        <dbReference type="Pfam" id="PF00326"/>
    </source>
</evidence>
<dbReference type="EMBL" id="CP042914">
    <property type="protein sequence ID" value="QEG41058.1"/>
    <property type="molecule type" value="Genomic_DNA"/>
</dbReference>
<evidence type="ECO:0000313" key="6">
    <source>
        <dbReference type="EMBL" id="QEG41058.1"/>
    </source>
</evidence>
<protein>
    <submittedName>
        <fullName evidence="6">Prolyl tripeptidyl peptidase</fullName>
        <ecNumber evidence="6">3.4.14.12</ecNumber>
    </submittedName>
</protein>
<dbReference type="GO" id="GO:0006508">
    <property type="term" value="P:proteolysis"/>
    <property type="evidence" value="ECO:0007669"/>
    <property type="project" value="UniProtKB-KW"/>
</dbReference>
<dbReference type="Gene3D" id="2.140.10.30">
    <property type="entry name" value="Dipeptidylpeptidase IV, N-terminal domain"/>
    <property type="match status" value="1"/>
</dbReference>
<evidence type="ECO:0000313" key="7">
    <source>
        <dbReference type="Proteomes" id="UP000325286"/>
    </source>
</evidence>
<accession>A0A5B9QPX6</accession>
<dbReference type="GO" id="GO:0008239">
    <property type="term" value="F:dipeptidyl-peptidase activity"/>
    <property type="evidence" value="ECO:0007669"/>
    <property type="project" value="TreeGrafter"/>
</dbReference>
<gene>
    <name evidence="6" type="primary">ptpA_1</name>
    <name evidence="6" type="ORF">UC8_30760</name>
</gene>
<dbReference type="AlphaFoldDB" id="A0A5B9QPX6"/>
<feature type="domain" description="Dipeptidylpeptidase IV N-terminal" evidence="5">
    <location>
        <begin position="137"/>
        <end position="474"/>
    </location>
</feature>
<dbReference type="Pfam" id="PF00326">
    <property type="entry name" value="Peptidase_S9"/>
    <property type="match status" value="1"/>
</dbReference>
<name>A0A5B9QPX6_9BACT</name>
<dbReference type="RefSeq" id="WP_168215710.1">
    <property type="nucleotide sequence ID" value="NZ_LWSJ01000037.1"/>
</dbReference>
<dbReference type="KEGG" id="rul:UC8_30760"/>
<feature type="compositionally biased region" description="Polar residues" evidence="3">
    <location>
        <begin position="432"/>
        <end position="443"/>
    </location>
</feature>
<dbReference type="PANTHER" id="PTHR11731:SF193">
    <property type="entry name" value="DIPEPTIDYL PEPTIDASE 9"/>
    <property type="match status" value="1"/>
</dbReference>
<dbReference type="PROSITE" id="PS00708">
    <property type="entry name" value="PRO_ENDOPEP_SER"/>
    <property type="match status" value="1"/>
</dbReference>
<sequence length="757" mass="84647">MATKSFFLLLHRFERVSTVMIQPLILFRAALLLTALSCADALQAQSSATKPSAEPPPLSVKTLYHPEHKYDFDGPSLPAAQWSDADPQSQLAVRRGKQWMRHNLETGREQPWKGAAPNNTGLQRLKNGLAIVTADEQTQWITRDARSWRHPTLSPDGKHVAFVEANDMYIVDIESGQRLRVTSNGSETRLNGVLDWSYQEEIYGRGNFKAFWWSPDSQRIALLRLDIRDLYEYTLADSRTPRGSTLTARYPKVGDPIPVAELWVTDLQGELTPVHRPNEDEREQLIVRVGWHPDSNRVAYQVMNRVQSWLELRLSPALSGETNNSEPTEPRVLVRDESATWVEVLGEPRWLPSGDFLWLSDQPIGRRRVWRVSSDGRLRIAITPEDMDVREIEFVSPDGQTIYVTADRQRGSIGQQVYRVDVSSDDSEDGRSTASDTLPAQLSSVTAEPGWHVPTFSPDGRWMLDQFSKLEQPPSLRLVDLRPDAGAKVVRTLAEPGKLRANTLPVEWLTINTSDGVPLPAYLIRPANVQRGGTPVLIETYGGPQAASAVDRWTGPRYLYRQMLAQQGIAVLVTDNRSSAGRGIADTWAVHRQLGVVELQDTLAAVGWLKQQPWVNADAIGLRGWSFGGFLTAYALTHCDAFAAGVAGGSPTDWRNYDAIYTERYMGLPSDNPEGYNQTSVNLAAQDLHGALLLIHGELDDNVHPANTLQLVRALQAAGKPFEMMLYPGAQHGIRDAGQEYHMMDMVTRFLHRQLKP</sequence>
<evidence type="ECO:0000256" key="1">
    <source>
        <dbReference type="ARBA" id="ARBA00022670"/>
    </source>
</evidence>
<dbReference type="InterPro" id="IPR002471">
    <property type="entry name" value="Pept_S9_AS"/>
</dbReference>
<dbReference type="EC" id="3.4.14.12" evidence="6"/>
<dbReference type="SUPFAM" id="SSF53474">
    <property type="entry name" value="alpha/beta-Hydrolases"/>
    <property type="match status" value="1"/>
</dbReference>
<dbReference type="InterPro" id="IPR050278">
    <property type="entry name" value="Serine_Prot_S9B/DPPIV"/>
</dbReference>
<dbReference type="PANTHER" id="PTHR11731">
    <property type="entry name" value="PROTEASE FAMILY S9B,C DIPEPTIDYL-PEPTIDASE IV-RELATED"/>
    <property type="match status" value="1"/>
</dbReference>
<evidence type="ECO:0000256" key="3">
    <source>
        <dbReference type="SAM" id="MobiDB-lite"/>
    </source>
</evidence>
<dbReference type="SUPFAM" id="SSF82171">
    <property type="entry name" value="DPP6 N-terminal domain-like"/>
    <property type="match status" value="1"/>
</dbReference>
<evidence type="ECO:0000256" key="2">
    <source>
        <dbReference type="ARBA" id="ARBA00022801"/>
    </source>
</evidence>
<dbReference type="InterPro" id="IPR002469">
    <property type="entry name" value="Peptidase_S9B_N"/>
</dbReference>
<reference evidence="6 7" key="1">
    <citation type="submission" date="2019-08" db="EMBL/GenBank/DDBJ databases">
        <title>Deep-cultivation of Planctomycetes and their phenomic and genomic characterization uncovers novel biology.</title>
        <authorList>
            <person name="Wiegand S."/>
            <person name="Jogler M."/>
            <person name="Boedeker C."/>
            <person name="Pinto D."/>
            <person name="Vollmers J."/>
            <person name="Rivas-Marin E."/>
            <person name="Kohn T."/>
            <person name="Peeters S.H."/>
            <person name="Heuer A."/>
            <person name="Rast P."/>
            <person name="Oberbeckmann S."/>
            <person name="Bunk B."/>
            <person name="Jeske O."/>
            <person name="Meyerdierks A."/>
            <person name="Storesund J.E."/>
            <person name="Kallscheuer N."/>
            <person name="Luecker S."/>
            <person name="Lage O.M."/>
            <person name="Pohl T."/>
            <person name="Merkel B.J."/>
            <person name="Hornburger P."/>
            <person name="Mueller R.-W."/>
            <person name="Bruemmer F."/>
            <person name="Labrenz M."/>
            <person name="Spormann A.M."/>
            <person name="Op den Camp H."/>
            <person name="Overmann J."/>
            <person name="Amann R."/>
            <person name="Jetten M.S.M."/>
            <person name="Mascher T."/>
            <person name="Medema M.H."/>
            <person name="Devos D.P."/>
            <person name="Kaster A.-K."/>
            <person name="Ovreas L."/>
            <person name="Rohde M."/>
            <person name="Galperin M.Y."/>
            <person name="Jogler C."/>
        </authorList>
    </citation>
    <scope>NUCLEOTIDE SEQUENCE [LARGE SCALE GENOMIC DNA]</scope>
    <source>
        <strain evidence="6 7">UC8</strain>
    </source>
</reference>
<keyword evidence="7" id="KW-1185">Reference proteome</keyword>
<dbReference type="GO" id="GO:0004252">
    <property type="term" value="F:serine-type endopeptidase activity"/>
    <property type="evidence" value="ECO:0007669"/>
    <property type="project" value="InterPro"/>
</dbReference>
<feature type="domain" description="Peptidase S9 prolyl oligopeptidase catalytic" evidence="4">
    <location>
        <begin position="562"/>
        <end position="756"/>
    </location>
</feature>
<organism evidence="6 7">
    <name type="scientific">Roseimaritima ulvae</name>
    <dbReference type="NCBI Taxonomy" id="980254"/>
    <lineage>
        <taxon>Bacteria</taxon>
        <taxon>Pseudomonadati</taxon>
        <taxon>Planctomycetota</taxon>
        <taxon>Planctomycetia</taxon>
        <taxon>Pirellulales</taxon>
        <taxon>Pirellulaceae</taxon>
        <taxon>Roseimaritima</taxon>
    </lineage>
</organism>
<feature type="region of interest" description="Disordered" evidence="3">
    <location>
        <begin position="421"/>
        <end position="443"/>
    </location>
</feature>
<dbReference type="InterPro" id="IPR001375">
    <property type="entry name" value="Peptidase_S9_cat"/>
</dbReference>
<dbReference type="InterPro" id="IPR029058">
    <property type="entry name" value="AB_hydrolase_fold"/>
</dbReference>
<evidence type="ECO:0000259" key="5">
    <source>
        <dbReference type="Pfam" id="PF00930"/>
    </source>
</evidence>
<keyword evidence="1" id="KW-0645">Protease</keyword>
<proteinExistence type="predicted"/>
<keyword evidence="2 6" id="KW-0378">Hydrolase</keyword>
<dbReference type="Proteomes" id="UP000325286">
    <property type="component" value="Chromosome"/>
</dbReference>
<dbReference type="Gene3D" id="3.40.50.1820">
    <property type="entry name" value="alpha/beta hydrolase"/>
    <property type="match status" value="1"/>
</dbReference>
<dbReference type="Pfam" id="PF00930">
    <property type="entry name" value="DPPIV_N"/>
    <property type="match status" value="1"/>
</dbReference>